<dbReference type="STRING" id="344882.ABB29_07465"/>
<sequence length="453" mass="49219">MTSELFSTLWQSTLASTVAMLWVMLSRPWMRRCFGAGIAYASWLLVPIAMVAVMLPAPVTTVVVGANEMAMAPMHGVAAASANWTSAQMLLLTWFAGALLMAATLAVQQRRFVQRLGPLQTCVDGSQRAATAVGLPLVYGLWRPRIVLPLDFEQRYNRDEQQLILAHERAHLRAGDIHVNALIAWLRCLYWFNPLLHVAAKLVRQDQEMARDQTVVACFPGQRRRYAETMLKTRLAAEAVPFVCHWSGIGPLKERIAMLKYPGPSRHRRIGGIAVLGLSLVLAGIAAWAAQPARMVVSVAPVLPDAPAAPPAPLAPAVPASLAAPEMPATPAVPPAPPAPPVERTFSGRYEHSHMPPPRYPAQAAKDKVSGEVLLRVLVGSDGSTKQVQVEKSRPAGVFDAAVLEAARQWTFAPKISHGKAVEEWIRVPVTFAMDPENDDADDPGRATAPVRM</sequence>
<accession>A0A0R0CJL9</accession>
<dbReference type="SUPFAM" id="SSF74653">
    <property type="entry name" value="TolA/TonB C-terminal domain"/>
    <property type="match status" value="1"/>
</dbReference>
<dbReference type="Proteomes" id="UP000052052">
    <property type="component" value="Unassembled WGS sequence"/>
</dbReference>
<feature type="transmembrane region" description="Helical" evidence="5">
    <location>
        <begin position="6"/>
        <end position="25"/>
    </location>
</feature>
<dbReference type="NCBIfam" id="TIGR01352">
    <property type="entry name" value="tonB_Cterm"/>
    <property type="match status" value="1"/>
</dbReference>
<dbReference type="InterPro" id="IPR008756">
    <property type="entry name" value="Peptidase_M56"/>
</dbReference>
<gene>
    <name evidence="7" type="ORF">ABB29_07465</name>
</gene>
<keyword evidence="8" id="KW-1185">Reference proteome</keyword>
<keyword evidence="4 5" id="KW-0472">Membrane</keyword>
<name>A0A0R0CJL9_9GAMM</name>
<evidence type="ECO:0000259" key="6">
    <source>
        <dbReference type="PROSITE" id="PS52015"/>
    </source>
</evidence>
<evidence type="ECO:0000313" key="8">
    <source>
        <dbReference type="Proteomes" id="UP000052052"/>
    </source>
</evidence>
<dbReference type="OrthoDB" id="1628901at2"/>
<dbReference type="InterPro" id="IPR052173">
    <property type="entry name" value="Beta-lactam_resp_regulator"/>
</dbReference>
<dbReference type="GO" id="GO:0016020">
    <property type="term" value="C:membrane"/>
    <property type="evidence" value="ECO:0007669"/>
    <property type="project" value="UniProtKB-SubCell"/>
</dbReference>
<evidence type="ECO:0000256" key="2">
    <source>
        <dbReference type="ARBA" id="ARBA00022692"/>
    </source>
</evidence>
<dbReference type="RefSeq" id="WP_057657997.1">
    <property type="nucleotide sequence ID" value="NZ_LDJL01000007.1"/>
</dbReference>
<feature type="domain" description="TonB C-terminal" evidence="6">
    <location>
        <begin position="345"/>
        <end position="441"/>
    </location>
</feature>
<reference evidence="7 8" key="1">
    <citation type="submission" date="2015-05" db="EMBL/GenBank/DDBJ databases">
        <title>Genome sequencing and analysis of members of genus Stenotrophomonas.</title>
        <authorList>
            <person name="Patil P.P."/>
            <person name="Midha S."/>
            <person name="Patil P.B."/>
        </authorList>
    </citation>
    <scope>NUCLEOTIDE SEQUENCE [LARGE SCALE GENOMIC DNA]</scope>
    <source>
        <strain evidence="7 8">DSM 21858</strain>
    </source>
</reference>
<dbReference type="PANTHER" id="PTHR34978">
    <property type="entry name" value="POSSIBLE SENSOR-TRANSDUCER PROTEIN BLAR"/>
    <property type="match status" value="1"/>
</dbReference>
<feature type="transmembrane region" description="Helical" evidence="5">
    <location>
        <begin position="37"/>
        <end position="66"/>
    </location>
</feature>
<dbReference type="EMBL" id="LDJL01000007">
    <property type="protein sequence ID" value="KRG70063.1"/>
    <property type="molecule type" value="Genomic_DNA"/>
</dbReference>
<dbReference type="GO" id="GO:0055085">
    <property type="term" value="P:transmembrane transport"/>
    <property type="evidence" value="ECO:0007669"/>
    <property type="project" value="InterPro"/>
</dbReference>
<evidence type="ECO:0000256" key="5">
    <source>
        <dbReference type="SAM" id="Phobius"/>
    </source>
</evidence>
<dbReference type="PROSITE" id="PS52015">
    <property type="entry name" value="TONB_CTD"/>
    <property type="match status" value="1"/>
</dbReference>
<proteinExistence type="predicted"/>
<dbReference type="CDD" id="cd07341">
    <property type="entry name" value="M56_BlaR1_MecR1_like"/>
    <property type="match status" value="1"/>
</dbReference>
<evidence type="ECO:0000313" key="7">
    <source>
        <dbReference type="EMBL" id="KRG70063.1"/>
    </source>
</evidence>
<dbReference type="Pfam" id="PF05569">
    <property type="entry name" value="Peptidase_M56"/>
    <property type="match status" value="1"/>
</dbReference>
<keyword evidence="3 5" id="KW-1133">Transmembrane helix</keyword>
<dbReference type="InterPro" id="IPR037682">
    <property type="entry name" value="TonB_C"/>
</dbReference>
<feature type="transmembrane region" description="Helical" evidence="5">
    <location>
        <begin position="270"/>
        <end position="290"/>
    </location>
</feature>
<comment type="subcellular location">
    <subcellularLocation>
        <location evidence="1">Membrane</location>
        <topology evidence="1">Single-pass membrane protein</topology>
    </subcellularLocation>
</comment>
<organism evidence="7 8">
    <name type="scientific">Pseudoxanthomonas dokdonensis</name>
    <dbReference type="NCBI Taxonomy" id="344882"/>
    <lineage>
        <taxon>Bacteria</taxon>
        <taxon>Pseudomonadati</taxon>
        <taxon>Pseudomonadota</taxon>
        <taxon>Gammaproteobacteria</taxon>
        <taxon>Lysobacterales</taxon>
        <taxon>Lysobacteraceae</taxon>
        <taxon>Pseudoxanthomonas</taxon>
    </lineage>
</organism>
<dbReference type="AlphaFoldDB" id="A0A0R0CJL9"/>
<comment type="caution">
    <text evidence="7">The sequence shown here is derived from an EMBL/GenBank/DDBJ whole genome shotgun (WGS) entry which is preliminary data.</text>
</comment>
<dbReference type="PANTHER" id="PTHR34978:SF3">
    <property type="entry name" value="SLR0241 PROTEIN"/>
    <property type="match status" value="1"/>
</dbReference>
<dbReference type="Gene3D" id="3.30.1150.10">
    <property type="match status" value="1"/>
</dbReference>
<evidence type="ECO:0000256" key="4">
    <source>
        <dbReference type="ARBA" id="ARBA00023136"/>
    </source>
</evidence>
<dbReference type="InterPro" id="IPR006260">
    <property type="entry name" value="TonB/TolA_C"/>
</dbReference>
<feature type="transmembrane region" description="Helical" evidence="5">
    <location>
        <begin position="86"/>
        <end position="107"/>
    </location>
</feature>
<evidence type="ECO:0000256" key="1">
    <source>
        <dbReference type="ARBA" id="ARBA00004167"/>
    </source>
</evidence>
<protein>
    <recommendedName>
        <fullName evidence="6">TonB C-terminal domain-containing protein</fullName>
    </recommendedName>
</protein>
<dbReference type="PATRIC" id="fig|344882.3.peg.2837"/>
<dbReference type="Pfam" id="PF03544">
    <property type="entry name" value="TonB_C"/>
    <property type="match status" value="1"/>
</dbReference>
<keyword evidence="2 5" id="KW-0812">Transmembrane</keyword>
<evidence type="ECO:0000256" key="3">
    <source>
        <dbReference type="ARBA" id="ARBA00022989"/>
    </source>
</evidence>